<name>A4Y0X1_ECTM1</name>
<dbReference type="OrthoDB" id="5835015at2"/>
<evidence type="ECO:0000256" key="2">
    <source>
        <dbReference type="SAM" id="MobiDB-lite"/>
    </source>
</evidence>
<dbReference type="Gene3D" id="3.10.350.10">
    <property type="entry name" value="LysM domain"/>
    <property type="match status" value="1"/>
</dbReference>
<dbReference type="InterPro" id="IPR018392">
    <property type="entry name" value="LysM"/>
</dbReference>
<sequence length="744" mass="80300">MSNTKIHTVQNGDTLGAIAQQHATTTSELQRLNPIIRDPNVIHAGWKLKVPDQAAANEARAPAPGQPKPQSLPPAQHSTDESSSQTQCTSQCQDELVDVAHITGDSHYYVLNERQAQALKREIQRVQILMDELQQKLAQAAERVECLKERTQGNECNCSRCIKQAWNEKAEQAGLVLLSPPPQEQEAAVPTTEEDIQGQLRTLQDARIWYESYTPVFSPSHATGNLLESNWRLLRQKKLAELDAEIATLRGRLRSEPGDSGTLASGTRPNLAHGRGRSTERERGTRRRSGVTVVEVALFSQPDRRYYISTRFREREDWKLKVSSTVLAGKPFGRQLAKDLLDDIRKGIGEGRKSSPIGALEAKLVGWTSKEDNLLNALHKETNWASNPDDSAPYATSAEAHALRFAASASAGVNNWNPTEGNIEVGAKASAALSLAEGSVSLTSFFPSQGGHPLRLRYRNAAGQQVDCPLGVIRLQGKVELSCFVGAHAQASAGVTVRYKPGDEGAGGATALLGSPHIEPSRGGNIGLKGDAFAGAQAGGALSGALQWVEPSNQGRGAIVRGQSNASSSWSSLAEIKAEASAAFGAGIGGDFGITIARDRLAVNCKGRLVFGPGASGGFSTVVDLEKTYELLKLVCEALADVDYRYLLGVSQEAFNYMAWGLYQVASAPGTAAIQAFENGAQKMSLWWRRRSASMVEAENLARYLLTNRAVLINGKRLPLDKLPPQTVGPMLYVLSESYVALRI</sequence>
<dbReference type="EMBL" id="CP000680">
    <property type="protein sequence ID" value="ABP87237.1"/>
    <property type="molecule type" value="Genomic_DNA"/>
</dbReference>
<evidence type="ECO:0000259" key="3">
    <source>
        <dbReference type="PROSITE" id="PS51782"/>
    </source>
</evidence>
<evidence type="ECO:0000256" key="1">
    <source>
        <dbReference type="SAM" id="Coils"/>
    </source>
</evidence>
<organism evidence="4">
    <name type="scientific">Ectopseudomonas mendocina (strain ymp)</name>
    <name type="common">Pseudomonas mendocina</name>
    <dbReference type="NCBI Taxonomy" id="399739"/>
    <lineage>
        <taxon>Bacteria</taxon>
        <taxon>Pseudomonadati</taxon>
        <taxon>Pseudomonadota</taxon>
        <taxon>Gammaproteobacteria</taxon>
        <taxon>Pseudomonadales</taxon>
        <taxon>Pseudomonadaceae</taxon>
        <taxon>Ectopseudomonas</taxon>
    </lineage>
</organism>
<proteinExistence type="predicted"/>
<feature type="region of interest" description="Disordered" evidence="2">
    <location>
        <begin position="253"/>
        <end position="287"/>
    </location>
</feature>
<keyword evidence="1" id="KW-0175">Coiled coil</keyword>
<feature type="coiled-coil region" evidence="1">
    <location>
        <begin position="116"/>
        <end position="150"/>
    </location>
</feature>
<dbReference type="eggNOG" id="COG1388">
    <property type="taxonomic scope" value="Bacteria"/>
</dbReference>
<feature type="region of interest" description="Disordered" evidence="2">
    <location>
        <begin position="55"/>
        <end position="87"/>
    </location>
</feature>
<feature type="domain" description="LysM" evidence="3">
    <location>
        <begin position="5"/>
        <end position="50"/>
    </location>
</feature>
<dbReference type="AlphaFoldDB" id="A4Y0X1"/>
<dbReference type="PATRIC" id="fig|399739.8.peg.4555"/>
<dbReference type="PROSITE" id="PS51782">
    <property type="entry name" value="LYSM"/>
    <property type="match status" value="1"/>
</dbReference>
<dbReference type="SUPFAM" id="SSF54106">
    <property type="entry name" value="LysM domain"/>
    <property type="match status" value="1"/>
</dbReference>
<dbReference type="SMART" id="SM00257">
    <property type="entry name" value="LysM"/>
    <property type="match status" value="1"/>
</dbReference>
<dbReference type="HOGENOM" id="CLU_022023_0_0_6"/>
<reference evidence="4" key="1">
    <citation type="submission" date="2007-04" db="EMBL/GenBank/DDBJ databases">
        <title>Complete sequence of Pseudomonas mendocina ymp.</title>
        <authorList>
            <consortium name="US DOE Joint Genome Institute"/>
            <person name="Copeland A."/>
            <person name="Lucas S."/>
            <person name="Lapidus A."/>
            <person name="Barry K."/>
            <person name="Glavina del Rio T."/>
            <person name="Dalin E."/>
            <person name="Tice H."/>
            <person name="Pitluck S."/>
            <person name="Kiss H."/>
            <person name="Brettin T."/>
            <person name="Detter J.C."/>
            <person name="Bruce D."/>
            <person name="Han C."/>
            <person name="Schmutz J."/>
            <person name="Larimer F."/>
            <person name="Land M."/>
            <person name="Hauser L."/>
            <person name="Kyrpides N."/>
            <person name="Mikhailova N."/>
            <person name="Hersman L."/>
            <person name="Dubois J."/>
            <person name="Maurice P."/>
            <person name="Richardson P."/>
        </authorList>
    </citation>
    <scope>NUCLEOTIDE SEQUENCE [LARGE SCALE GENOMIC DNA]</scope>
    <source>
        <strain evidence="4">Ymp</strain>
    </source>
</reference>
<dbReference type="InterPro" id="IPR036779">
    <property type="entry name" value="LysM_dom_sf"/>
</dbReference>
<evidence type="ECO:0000313" key="4">
    <source>
        <dbReference type="EMBL" id="ABP87237.1"/>
    </source>
</evidence>
<protein>
    <submittedName>
        <fullName evidence="4">Peptidoglycan-binding LysM</fullName>
    </submittedName>
</protein>
<dbReference type="Pfam" id="PF01476">
    <property type="entry name" value="LysM"/>
    <property type="match status" value="1"/>
</dbReference>
<dbReference type="STRING" id="399739.Pmen_4490"/>
<gene>
    <name evidence="4" type="ordered locus">Pmen_4490</name>
</gene>
<dbReference type="KEGG" id="pmy:Pmen_4490"/>
<dbReference type="CDD" id="cd00118">
    <property type="entry name" value="LysM"/>
    <property type="match status" value="1"/>
</dbReference>
<accession>A4Y0X1</accession>